<dbReference type="EMBL" id="CMVM020000352">
    <property type="status" value="NOT_ANNOTATED_CDS"/>
    <property type="molecule type" value="Genomic_DNA"/>
</dbReference>
<name>A0A8R1XSU7_ONCVO</name>
<evidence type="ECO:0000313" key="2">
    <source>
        <dbReference type="Proteomes" id="UP000024404"/>
    </source>
</evidence>
<dbReference type="Proteomes" id="UP000024404">
    <property type="component" value="Unassembled WGS sequence"/>
</dbReference>
<sequence length="103" mass="11572">MFADFEPSTGNNCIVTGKEILHNLIGWCFQEESSSFSPKLREIRVQIIPIVVCNNILHYFGRVDSFSCFVSVPVILMLVRWSTDVLQQCTSTMRTIGNGQLGS</sequence>
<accession>A0A8R1XSU7</accession>
<reference evidence="2" key="1">
    <citation type="submission" date="2013-10" db="EMBL/GenBank/DDBJ databases">
        <title>Genome sequencing of Onchocerca volvulus.</title>
        <authorList>
            <person name="Cotton J."/>
            <person name="Tsai J."/>
            <person name="Stanley E."/>
            <person name="Tracey A."/>
            <person name="Holroyd N."/>
            <person name="Lustigman S."/>
            <person name="Berriman M."/>
        </authorList>
    </citation>
    <scope>NUCLEOTIDE SEQUENCE</scope>
</reference>
<keyword evidence="2" id="KW-1185">Reference proteome</keyword>
<dbReference type="AlphaFoldDB" id="A0A8R1XSU7"/>
<evidence type="ECO:0000313" key="1">
    <source>
        <dbReference type="EnsemblMetazoa" id="OVOC11328.1"/>
    </source>
</evidence>
<dbReference type="EnsemblMetazoa" id="OVOC11328.1">
    <property type="protein sequence ID" value="OVOC11328.1"/>
    <property type="gene ID" value="WBGene00248137"/>
</dbReference>
<organism evidence="1 2">
    <name type="scientific">Onchocerca volvulus</name>
    <dbReference type="NCBI Taxonomy" id="6282"/>
    <lineage>
        <taxon>Eukaryota</taxon>
        <taxon>Metazoa</taxon>
        <taxon>Ecdysozoa</taxon>
        <taxon>Nematoda</taxon>
        <taxon>Chromadorea</taxon>
        <taxon>Rhabditida</taxon>
        <taxon>Spirurina</taxon>
        <taxon>Spiruromorpha</taxon>
        <taxon>Filarioidea</taxon>
        <taxon>Onchocercidae</taxon>
        <taxon>Onchocerca</taxon>
    </lineage>
</organism>
<protein>
    <submittedName>
        <fullName evidence="1">Uncharacterized protein</fullName>
    </submittedName>
</protein>
<proteinExistence type="predicted"/>
<reference evidence="1" key="2">
    <citation type="submission" date="2022-06" db="UniProtKB">
        <authorList>
            <consortium name="EnsemblMetazoa"/>
        </authorList>
    </citation>
    <scope>IDENTIFICATION</scope>
</reference>